<dbReference type="Proteomes" id="UP001281147">
    <property type="component" value="Unassembled WGS sequence"/>
</dbReference>
<comment type="caution">
    <text evidence="1">The sequence shown here is derived from an EMBL/GenBank/DDBJ whole genome shotgun (WGS) entry which is preliminary data.</text>
</comment>
<organism evidence="1 2">
    <name type="scientific">Vermiconidia calcicola</name>
    <dbReference type="NCBI Taxonomy" id="1690605"/>
    <lineage>
        <taxon>Eukaryota</taxon>
        <taxon>Fungi</taxon>
        <taxon>Dikarya</taxon>
        <taxon>Ascomycota</taxon>
        <taxon>Pezizomycotina</taxon>
        <taxon>Dothideomycetes</taxon>
        <taxon>Dothideomycetidae</taxon>
        <taxon>Mycosphaerellales</taxon>
        <taxon>Extremaceae</taxon>
        <taxon>Vermiconidia</taxon>
    </lineage>
</organism>
<keyword evidence="2" id="KW-1185">Reference proteome</keyword>
<name>A0ACC3MDV4_9PEZI</name>
<sequence length="197" mass="22931">MEVDEARRRTDAAFARAVEALGRRRDQAPEAQTELETAERAETPEPRNPEDEDPVPRYEAPPPSYFDSLQTRLEHQDRELARLTAENEQLRAENYKHRKNRRIEVERLIANNERLLARKDRERKFKNAMEAAEAEEKAREAAEANDPANTARIWREECEETEELQRAGKGKAALKKRKAAHRRRMLSLALTYTAVDE</sequence>
<protein>
    <submittedName>
        <fullName evidence="1">Uncharacterized protein</fullName>
    </submittedName>
</protein>
<reference evidence="1" key="1">
    <citation type="submission" date="2023-07" db="EMBL/GenBank/DDBJ databases">
        <title>Black Yeasts Isolated from many extreme environments.</title>
        <authorList>
            <person name="Coleine C."/>
            <person name="Stajich J.E."/>
            <person name="Selbmann L."/>
        </authorList>
    </citation>
    <scope>NUCLEOTIDE SEQUENCE</scope>
    <source>
        <strain evidence="1">CCFEE 5714</strain>
    </source>
</reference>
<evidence type="ECO:0000313" key="1">
    <source>
        <dbReference type="EMBL" id="KAK3686738.1"/>
    </source>
</evidence>
<dbReference type="EMBL" id="JAUTXU010000305">
    <property type="protein sequence ID" value="KAK3686738.1"/>
    <property type="molecule type" value="Genomic_DNA"/>
</dbReference>
<evidence type="ECO:0000313" key="2">
    <source>
        <dbReference type="Proteomes" id="UP001281147"/>
    </source>
</evidence>
<proteinExistence type="predicted"/>
<accession>A0ACC3MDV4</accession>
<gene>
    <name evidence="1" type="ORF">LTR37_019530</name>
</gene>